<gene>
    <name evidence="2" type="ORF">COV62_02600</name>
</gene>
<dbReference type="EMBL" id="PCWK01000059">
    <property type="protein sequence ID" value="PIR01984.1"/>
    <property type="molecule type" value="Genomic_DNA"/>
</dbReference>
<feature type="transmembrane region" description="Helical" evidence="1">
    <location>
        <begin position="20"/>
        <end position="42"/>
    </location>
</feature>
<dbReference type="Proteomes" id="UP000231139">
    <property type="component" value="Unassembled WGS sequence"/>
</dbReference>
<keyword evidence="1" id="KW-0812">Transmembrane</keyword>
<sequence>MAIEVTSQKPKKVLWQNLLFYFSLFLVFLALAGFLALQYYFIPRSSQKMTELSEAAALQGTEEQRKTESEVLKASGEIYDFKILQQNCPETSKFFKEFEKWVHPKIYFKTLSLNSVNGLADLEGQADSFQTLIQQISILETKQEFIKTFELSNIALAEKGGVSFNLLLTLEPVIFK</sequence>
<evidence type="ECO:0000256" key="1">
    <source>
        <dbReference type="SAM" id="Phobius"/>
    </source>
</evidence>
<name>A0A2H0MZC2_9BACT</name>
<reference evidence="2 3" key="1">
    <citation type="submission" date="2017-09" db="EMBL/GenBank/DDBJ databases">
        <title>Depth-based differentiation of microbial function through sediment-hosted aquifers and enrichment of novel symbionts in the deep terrestrial subsurface.</title>
        <authorList>
            <person name="Probst A.J."/>
            <person name="Ladd B."/>
            <person name="Jarett J.K."/>
            <person name="Geller-Mcgrath D.E."/>
            <person name="Sieber C.M."/>
            <person name="Emerson J.B."/>
            <person name="Anantharaman K."/>
            <person name="Thomas B.C."/>
            <person name="Malmstrom R."/>
            <person name="Stieglmeier M."/>
            <person name="Klingl A."/>
            <person name="Woyke T."/>
            <person name="Ryan C.M."/>
            <person name="Banfield J.F."/>
        </authorList>
    </citation>
    <scope>NUCLEOTIDE SEQUENCE [LARGE SCALE GENOMIC DNA]</scope>
    <source>
        <strain evidence="2">CG11_big_fil_rev_8_21_14_0_20_35_11</strain>
    </source>
</reference>
<dbReference type="AlphaFoldDB" id="A0A2H0MZC2"/>
<protein>
    <submittedName>
        <fullName evidence="2">Uncharacterized protein</fullName>
    </submittedName>
</protein>
<keyword evidence="1" id="KW-0472">Membrane</keyword>
<keyword evidence="1" id="KW-1133">Transmembrane helix</keyword>
<evidence type="ECO:0000313" key="2">
    <source>
        <dbReference type="EMBL" id="PIR01984.1"/>
    </source>
</evidence>
<evidence type="ECO:0000313" key="3">
    <source>
        <dbReference type="Proteomes" id="UP000231139"/>
    </source>
</evidence>
<accession>A0A2H0MZC2</accession>
<comment type="caution">
    <text evidence="2">The sequence shown here is derived from an EMBL/GenBank/DDBJ whole genome shotgun (WGS) entry which is preliminary data.</text>
</comment>
<proteinExistence type="predicted"/>
<organism evidence="2 3">
    <name type="scientific">Candidatus Nealsonbacteria bacterium CG11_big_fil_rev_8_21_14_0_20_35_11</name>
    <dbReference type="NCBI Taxonomy" id="1974713"/>
    <lineage>
        <taxon>Bacteria</taxon>
        <taxon>Candidatus Nealsoniibacteriota</taxon>
    </lineage>
</organism>